<accession>A0A1F7Z0B5</accession>
<feature type="active site" description="Tele-AMP-histidine intermediate" evidence="1">
    <location>
        <position position="69"/>
    </location>
</feature>
<gene>
    <name evidence="5" type="ORF">A2803_04990</name>
</gene>
<dbReference type="AlphaFoldDB" id="A0A1F7Z0B5"/>
<evidence type="ECO:0000313" key="6">
    <source>
        <dbReference type="Proteomes" id="UP000178870"/>
    </source>
</evidence>
<dbReference type="PRINTS" id="PR00332">
    <property type="entry name" value="HISTRIAD"/>
</dbReference>
<dbReference type="PANTHER" id="PTHR23089">
    <property type="entry name" value="HISTIDINE TRIAD HIT PROTEIN"/>
    <property type="match status" value="1"/>
</dbReference>
<evidence type="ECO:0000256" key="1">
    <source>
        <dbReference type="PIRSR" id="PIRSR601310-1"/>
    </source>
</evidence>
<proteinExistence type="predicted"/>
<evidence type="ECO:0000313" key="5">
    <source>
        <dbReference type="EMBL" id="OGM32920.1"/>
    </source>
</evidence>
<dbReference type="SUPFAM" id="SSF54197">
    <property type="entry name" value="HIT-like"/>
    <property type="match status" value="1"/>
</dbReference>
<reference evidence="5 6" key="1">
    <citation type="journal article" date="2016" name="Nat. Commun.">
        <title>Thousands of microbial genomes shed light on interconnected biogeochemical processes in an aquifer system.</title>
        <authorList>
            <person name="Anantharaman K."/>
            <person name="Brown C.T."/>
            <person name="Hug L.A."/>
            <person name="Sharon I."/>
            <person name="Castelle C.J."/>
            <person name="Probst A.J."/>
            <person name="Thomas B.C."/>
            <person name="Singh A."/>
            <person name="Wilkins M.J."/>
            <person name="Karaoz U."/>
            <person name="Brodie E.L."/>
            <person name="Williams K.H."/>
            <person name="Hubbard S.S."/>
            <person name="Banfield J.F."/>
        </authorList>
    </citation>
    <scope>NUCLEOTIDE SEQUENCE [LARGE SCALE GENOMIC DNA]</scope>
</reference>
<evidence type="ECO:0000256" key="3">
    <source>
        <dbReference type="PROSITE-ProRule" id="PRU00464"/>
    </source>
</evidence>
<dbReference type="InterPro" id="IPR001310">
    <property type="entry name" value="Histidine_triad_HIT"/>
</dbReference>
<dbReference type="EMBL" id="MGGP01000011">
    <property type="protein sequence ID" value="OGM32920.1"/>
    <property type="molecule type" value="Genomic_DNA"/>
</dbReference>
<feature type="non-terminal residue" evidence="5">
    <location>
        <position position="1"/>
    </location>
</feature>
<name>A0A1F7Z0B5_9BACT</name>
<evidence type="ECO:0000259" key="4">
    <source>
        <dbReference type="PROSITE" id="PS51084"/>
    </source>
</evidence>
<dbReference type="Gene3D" id="3.30.428.10">
    <property type="entry name" value="HIT-like"/>
    <property type="match status" value="1"/>
</dbReference>
<dbReference type="InterPro" id="IPR011146">
    <property type="entry name" value="HIT-like"/>
</dbReference>
<feature type="short sequence motif" description="Histidine triad motif" evidence="2 3">
    <location>
        <begin position="67"/>
        <end position="71"/>
    </location>
</feature>
<evidence type="ECO:0000256" key="2">
    <source>
        <dbReference type="PIRSR" id="PIRSR601310-3"/>
    </source>
</evidence>
<dbReference type="InterPro" id="IPR036265">
    <property type="entry name" value="HIT-like_sf"/>
</dbReference>
<feature type="domain" description="HIT" evidence="4">
    <location>
        <begin position="1"/>
        <end position="81"/>
    </location>
</feature>
<dbReference type="Pfam" id="PF01230">
    <property type="entry name" value="HIT"/>
    <property type="match status" value="1"/>
</dbReference>
<organism evidence="5 6">
    <name type="scientific">Candidatus Woesebacteria bacterium RIFCSPHIGHO2_01_FULL_44_21</name>
    <dbReference type="NCBI Taxonomy" id="1802503"/>
    <lineage>
        <taxon>Bacteria</taxon>
        <taxon>Candidatus Woeseibacteriota</taxon>
    </lineage>
</organism>
<comment type="caution">
    <text evidence="5">The sequence shown here is derived from an EMBL/GenBank/DDBJ whole genome shotgun (WGS) entry which is preliminary data.</text>
</comment>
<dbReference type="PROSITE" id="PS51084">
    <property type="entry name" value="HIT_2"/>
    <property type="match status" value="1"/>
</dbReference>
<dbReference type="GO" id="GO:0003824">
    <property type="term" value="F:catalytic activity"/>
    <property type="evidence" value="ECO:0007669"/>
    <property type="project" value="InterPro"/>
</dbReference>
<protein>
    <recommendedName>
        <fullName evidence="4">HIT domain-containing protein</fullName>
    </recommendedName>
</protein>
<sequence>LVVFKDNQPNAPIHYLIVPKKHYESFSDVSDDILIKMKEMMLTLAKEKELKAFRIVANWGDYQAVKHLHIHFTSGFKKEDY</sequence>
<dbReference type="Proteomes" id="UP000178870">
    <property type="component" value="Unassembled WGS sequence"/>
</dbReference>